<protein>
    <submittedName>
        <fullName evidence="1">Uncharacterized protein</fullName>
    </submittedName>
</protein>
<name>A0A6A5UE76_9PLEO</name>
<keyword evidence="2" id="KW-1185">Reference proteome</keyword>
<gene>
    <name evidence="1" type="ORF">CC80DRAFT_543400</name>
</gene>
<organism evidence="1 2">
    <name type="scientific">Byssothecium circinans</name>
    <dbReference type="NCBI Taxonomy" id="147558"/>
    <lineage>
        <taxon>Eukaryota</taxon>
        <taxon>Fungi</taxon>
        <taxon>Dikarya</taxon>
        <taxon>Ascomycota</taxon>
        <taxon>Pezizomycotina</taxon>
        <taxon>Dothideomycetes</taxon>
        <taxon>Pleosporomycetidae</taxon>
        <taxon>Pleosporales</taxon>
        <taxon>Massarineae</taxon>
        <taxon>Massarinaceae</taxon>
        <taxon>Byssothecium</taxon>
    </lineage>
</organism>
<dbReference type="AlphaFoldDB" id="A0A6A5UE76"/>
<dbReference type="Proteomes" id="UP000800035">
    <property type="component" value="Unassembled WGS sequence"/>
</dbReference>
<proteinExistence type="predicted"/>
<reference evidence="1" key="1">
    <citation type="journal article" date="2020" name="Stud. Mycol.">
        <title>101 Dothideomycetes genomes: a test case for predicting lifestyles and emergence of pathogens.</title>
        <authorList>
            <person name="Haridas S."/>
            <person name="Albert R."/>
            <person name="Binder M."/>
            <person name="Bloem J."/>
            <person name="Labutti K."/>
            <person name="Salamov A."/>
            <person name="Andreopoulos B."/>
            <person name="Baker S."/>
            <person name="Barry K."/>
            <person name="Bills G."/>
            <person name="Bluhm B."/>
            <person name="Cannon C."/>
            <person name="Castanera R."/>
            <person name="Culley D."/>
            <person name="Daum C."/>
            <person name="Ezra D."/>
            <person name="Gonzalez J."/>
            <person name="Henrissat B."/>
            <person name="Kuo A."/>
            <person name="Liang C."/>
            <person name="Lipzen A."/>
            <person name="Lutzoni F."/>
            <person name="Magnuson J."/>
            <person name="Mondo S."/>
            <person name="Nolan M."/>
            <person name="Ohm R."/>
            <person name="Pangilinan J."/>
            <person name="Park H.-J."/>
            <person name="Ramirez L."/>
            <person name="Alfaro M."/>
            <person name="Sun H."/>
            <person name="Tritt A."/>
            <person name="Yoshinaga Y."/>
            <person name="Zwiers L.-H."/>
            <person name="Turgeon B."/>
            <person name="Goodwin S."/>
            <person name="Spatafora J."/>
            <person name="Crous P."/>
            <person name="Grigoriev I."/>
        </authorList>
    </citation>
    <scope>NUCLEOTIDE SEQUENCE</scope>
    <source>
        <strain evidence="1">CBS 675.92</strain>
    </source>
</reference>
<accession>A0A6A5UE76</accession>
<sequence length="211" mass="22693">MANAPPNAPEKECRKIASELAVQIVNELPEVHPSLYNAPDNDQAHPVHRITSGNDKTLTMELLIRKATEEEQTAAKIDKDIKIATSAAAEGLTREAAADQLRTETAIKTATAAATKGRTPAAESAMAVSAAAASTTAPSANAEPWTVDFRVRAADLKNVAEQIHRHGSAKAKATFEDLTYIFQLHSRKLSKDADENQTFPGAEGMSFQWFA</sequence>
<evidence type="ECO:0000313" key="2">
    <source>
        <dbReference type="Proteomes" id="UP000800035"/>
    </source>
</evidence>
<evidence type="ECO:0000313" key="1">
    <source>
        <dbReference type="EMBL" id="KAF1962032.1"/>
    </source>
</evidence>
<dbReference type="EMBL" id="ML976980">
    <property type="protein sequence ID" value="KAF1962032.1"/>
    <property type="molecule type" value="Genomic_DNA"/>
</dbReference>